<gene>
    <name evidence="2" type="ORF">HMPREF1062_03618</name>
</gene>
<name>I9QFM4_9BACE</name>
<sequence>MRKTKVYDCTMIELDKHHSDRKGNITVVENNDTIPFGIKRTYYLYDVPGGESRGGHAHKELSQLIIAASGSFTVTLDDGNVKRTFLLNRPYQGLYIVPGIWRTLDDFSSGAVCLVLASHGYDEKDYIRDYHKFIEYKNDGEITF</sequence>
<protein>
    <recommendedName>
        <fullName evidence="1">Sugar 3,4-ketoisomerase QdtA cupin domain-containing protein</fullName>
    </recommendedName>
</protein>
<feature type="domain" description="Sugar 3,4-ketoisomerase QdtA cupin" evidence="1">
    <location>
        <begin position="8"/>
        <end position="137"/>
    </location>
</feature>
<dbReference type="OrthoDB" id="9795513at2"/>
<evidence type="ECO:0000313" key="2">
    <source>
        <dbReference type="EMBL" id="EIY27943.1"/>
    </source>
</evidence>
<reference evidence="2 3" key="1">
    <citation type="submission" date="2012-02" db="EMBL/GenBank/DDBJ databases">
        <title>The Genome Sequence of Bacteroides cellulosilyticus CL02T12C19.</title>
        <authorList>
            <consortium name="The Broad Institute Genome Sequencing Platform"/>
            <person name="Earl A."/>
            <person name="Ward D."/>
            <person name="Feldgarden M."/>
            <person name="Gevers D."/>
            <person name="Zitomersky N.L."/>
            <person name="Coyne M.J."/>
            <person name="Comstock L.E."/>
            <person name="Young S.K."/>
            <person name="Zeng Q."/>
            <person name="Gargeya S."/>
            <person name="Fitzgerald M."/>
            <person name="Haas B."/>
            <person name="Abouelleil A."/>
            <person name="Alvarado L."/>
            <person name="Arachchi H.M."/>
            <person name="Berlin A."/>
            <person name="Chapman S.B."/>
            <person name="Gearin G."/>
            <person name="Goldberg J."/>
            <person name="Griggs A."/>
            <person name="Gujja S."/>
            <person name="Hansen M."/>
            <person name="Heiman D."/>
            <person name="Howarth C."/>
            <person name="Larimer J."/>
            <person name="Lui A."/>
            <person name="MacDonald P.J.P."/>
            <person name="McCowen C."/>
            <person name="Montmayeur A."/>
            <person name="Murphy C."/>
            <person name="Neiman D."/>
            <person name="Pearson M."/>
            <person name="Priest M."/>
            <person name="Roberts A."/>
            <person name="Saif S."/>
            <person name="Shea T."/>
            <person name="Sisk P."/>
            <person name="Stolte C."/>
            <person name="Sykes S."/>
            <person name="Wortman J."/>
            <person name="Nusbaum C."/>
            <person name="Birren B."/>
        </authorList>
    </citation>
    <scope>NUCLEOTIDE SEQUENCE [LARGE SCALE GENOMIC DNA]</scope>
    <source>
        <strain evidence="2 3">CL02T12C19</strain>
    </source>
</reference>
<organism evidence="2 3">
    <name type="scientific">Bacteroides cellulosilyticus CL02T12C19</name>
    <dbReference type="NCBI Taxonomy" id="997874"/>
    <lineage>
        <taxon>Bacteria</taxon>
        <taxon>Pseudomonadati</taxon>
        <taxon>Bacteroidota</taxon>
        <taxon>Bacteroidia</taxon>
        <taxon>Bacteroidales</taxon>
        <taxon>Bacteroidaceae</taxon>
        <taxon>Bacteroides</taxon>
    </lineage>
</organism>
<dbReference type="Proteomes" id="UP000003741">
    <property type="component" value="Unassembled WGS sequence"/>
</dbReference>
<dbReference type="InterPro" id="IPR014710">
    <property type="entry name" value="RmlC-like_jellyroll"/>
</dbReference>
<dbReference type="InterPro" id="IPR011051">
    <property type="entry name" value="RmlC_Cupin_sf"/>
</dbReference>
<dbReference type="SUPFAM" id="SSF51182">
    <property type="entry name" value="RmlC-like cupins"/>
    <property type="match status" value="1"/>
</dbReference>
<dbReference type="RefSeq" id="WP_007217963.1">
    <property type="nucleotide sequence ID" value="NZ_JH724087.1"/>
</dbReference>
<dbReference type="EMBL" id="AGXG01000080">
    <property type="protein sequence ID" value="EIY27943.1"/>
    <property type="molecule type" value="Genomic_DNA"/>
</dbReference>
<dbReference type="Pfam" id="PF05523">
    <property type="entry name" value="FdtA"/>
    <property type="match status" value="1"/>
</dbReference>
<dbReference type="HOGENOM" id="CLU_127501_0_0_10"/>
<evidence type="ECO:0000259" key="1">
    <source>
        <dbReference type="Pfam" id="PF05523"/>
    </source>
</evidence>
<dbReference type="Gene3D" id="2.60.120.10">
    <property type="entry name" value="Jelly Rolls"/>
    <property type="match status" value="1"/>
</dbReference>
<dbReference type="CDD" id="cd20292">
    <property type="entry name" value="cupin_QdtA-like"/>
    <property type="match status" value="1"/>
</dbReference>
<dbReference type="InterPro" id="IPR008894">
    <property type="entry name" value="QdtA_cupin_dom"/>
</dbReference>
<dbReference type="PATRIC" id="fig|997874.3.peg.3709"/>
<keyword evidence="3" id="KW-1185">Reference proteome</keyword>
<comment type="caution">
    <text evidence="2">The sequence shown here is derived from an EMBL/GenBank/DDBJ whole genome shotgun (WGS) entry which is preliminary data.</text>
</comment>
<evidence type="ECO:0000313" key="3">
    <source>
        <dbReference type="Proteomes" id="UP000003741"/>
    </source>
</evidence>
<dbReference type="AlphaFoldDB" id="I9QFM4"/>
<accession>I9QFM4</accession>
<proteinExistence type="predicted"/>